<name>A0AAE9H0A8_9NEIS</name>
<feature type="domain" description="Transferrin-binding protein B C-lobe/N-lobe beta-barrel" evidence="4">
    <location>
        <begin position="227"/>
        <end position="337"/>
    </location>
</feature>
<feature type="compositionally biased region" description="Low complexity" evidence="2">
    <location>
        <begin position="43"/>
        <end position="59"/>
    </location>
</feature>
<evidence type="ECO:0000313" key="6">
    <source>
        <dbReference type="EMBL" id="UOO78594.1"/>
    </source>
</evidence>
<dbReference type="EMBL" id="SLXE01000022">
    <property type="protein sequence ID" value="TCP02831.1"/>
    <property type="molecule type" value="Genomic_DNA"/>
</dbReference>
<reference evidence="6" key="2">
    <citation type="submission" date="2021-12" db="EMBL/GenBank/DDBJ databases">
        <authorList>
            <person name="Veyrier F.J."/>
        </authorList>
    </citation>
    <scope>NUCLEOTIDE SEQUENCE</scope>
    <source>
        <strain evidence="6">1258/02</strain>
    </source>
</reference>
<evidence type="ECO:0000313" key="5">
    <source>
        <dbReference type="EMBL" id="TCP02831.1"/>
    </source>
</evidence>
<evidence type="ECO:0000259" key="4">
    <source>
        <dbReference type="Pfam" id="PF01298"/>
    </source>
</evidence>
<dbReference type="KEGG" id="usu:LVJ78_07695"/>
<dbReference type="Gene3D" id="2.40.160.90">
    <property type="match status" value="1"/>
</dbReference>
<dbReference type="InterPro" id="IPR001677">
    <property type="entry name" value="TbpB_B_D"/>
</dbReference>
<evidence type="ECO:0000313" key="7">
    <source>
        <dbReference type="Proteomes" id="UP000294721"/>
    </source>
</evidence>
<protein>
    <submittedName>
        <fullName evidence="5">Transferrin binding protein</fullName>
    </submittedName>
    <submittedName>
        <fullName evidence="6">Transferrin-binding protein-like solute binding protein</fullName>
    </submittedName>
</protein>
<dbReference type="GO" id="GO:0009279">
    <property type="term" value="C:cell outer membrane"/>
    <property type="evidence" value="ECO:0007669"/>
    <property type="project" value="UniProtKB-SubCell"/>
</dbReference>
<evidence type="ECO:0000256" key="2">
    <source>
        <dbReference type="SAM" id="MobiDB-lite"/>
    </source>
</evidence>
<dbReference type="Proteomes" id="UP000294721">
    <property type="component" value="Unassembled WGS sequence"/>
</dbReference>
<dbReference type="InterPro" id="IPR011250">
    <property type="entry name" value="OMP/PagP_B-barrel"/>
</dbReference>
<gene>
    <name evidence="5" type="ORF">EV680_12242</name>
    <name evidence="6" type="ORF">LVJ78_07695</name>
</gene>
<evidence type="ECO:0000256" key="1">
    <source>
        <dbReference type="ARBA" id="ARBA00004442"/>
    </source>
</evidence>
<dbReference type="Pfam" id="PF01298">
    <property type="entry name" value="TbpB_B_D"/>
    <property type="match status" value="1"/>
</dbReference>
<evidence type="ECO:0000313" key="8">
    <source>
        <dbReference type="Proteomes" id="UP000829756"/>
    </source>
</evidence>
<reference evidence="5 7" key="1">
    <citation type="submission" date="2019-03" db="EMBL/GenBank/DDBJ databases">
        <title>Genomic Encyclopedia of Type Strains, Phase IV (KMG-IV): sequencing the most valuable type-strain genomes for metagenomic binning, comparative biology and taxonomic classification.</title>
        <authorList>
            <person name="Goeker M."/>
        </authorList>
    </citation>
    <scope>NUCLEOTIDE SEQUENCE [LARGE SCALE GENOMIC DNA]</scope>
    <source>
        <strain evidence="5 7">DSM 17474</strain>
    </source>
</reference>
<dbReference type="EMBL" id="CP091507">
    <property type="protein sequence ID" value="UOO78594.1"/>
    <property type="molecule type" value="Genomic_DNA"/>
</dbReference>
<accession>A0AAE9H0A8</accession>
<feature type="chain" id="PRO_5041944123" evidence="3">
    <location>
        <begin position="22"/>
        <end position="341"/>
    </location>
</feature>
<dbReference type="PROSITE" id="PS51257">
    <property type="entry name" value="PROKAR_LIPOPROTEIN"/>
    <property type="match status" value="1"/>
</dbReference>
<keyword evidence="3" id="KW-0732">Signal</keyword>
<dbReference type="SUPFAM" id="SSF56925">
    <property type="entry name" value="OMPA-like"/>
    <property type="match status" value="1"/>
</dbReference>
<feature type="compositionally biased region" description="Low complexity" evidence="2">
    <location>
        <begin position="20"/>
        <end position="31"/>
    </location>
</feature>
<dbReference type="RefSeq" id="WP_132954329.1">
    <property type="nucleotide sequence ID" value="NZ_CP091507.1"/>
</dbReference>
<comment type="subcellular location">
    <subcellularLocation>
        <location evidence="1">Cell outer membrane</location>
    </subcellularLocation>
</comment>
<feature type="signal peptide" evidence="3">
    <location>
        <begin position="1"/>
        <end position="21"/>
    </location>
</feature>
<dbReference type="Proteomes" id="UP000829756">
    <property type="component" value="Chromosome"/>
</dbReference>
<feature type="region of interest" description="Disordered" evidence="2">
    <location>
        <begin position="20"/>
        <end position="92"/>
    </location>
</feature>
<reference evidence="6" key="3">
    <citation type="journal article" date="2022" name="Res Sq">
        <title>Evolution of multicellular longitudinally dividing oral cavity symbionts (Neisseriaceae).</title>
        <authorList>
            <person name="Nyongesa S."/>
            <person name="Weber P."/>
            <person name="Bernet E."/>
            <person name="Pullido F."/>
            <person name="Nieckarz M."/>
            <person name="Delaby M."/>
            <person name="Nieves C."/>
            <person name="Viehboeck T."/>
            <person name="Krause N."/>
            <person name="Rivera-Millot A."/>
            <person name="Nakamura A."/>
            <person name="Vischer N."/>
            <person name="VanNieuwenhze M."/>
            <person name="Brun Y."/>
            <person name="Cava F."/>
            <person name="Bulgheresi S."/>
            <person name="Veyrier F."/>
        </authorList>
    </citation>
    <scope>NUCLEOTIDE SEQUENCE</scope>
    <source>
        <strain evidence="6">1258/02</strain>
    </source>
</reference>
<dbReference type="AlphaFoldDB" id="A0AAE9H0A8"/>
<organism evidence="6 8">
    <name type="scientific">Uruburuella suis</name>
    <dbReference type="NCBI Taxonomy" id="252130"/>
    <lineage>
        <taxon>Bacteria</taxon>
        <taxon>Pseudomonadati</taxon>
        <taxon>Pseudomonadota</taxon>
        <taxon>Betaproteobacteria</taxon>
        <taxon>Neisseriales</taxon>
        <taxon>Neisseriaceae</taxon>
        <taxon>Uruburuella</taxon>
    </lineage>
</organism>
<keyword evidence="7" id="KW-1185">Reference proteome</keyword>
<proteinExistence type="predicted"/>
<sequence>MNVLKWSLLAASLGLAACSSGGSNPPVVTDPGDGGGNPPVVIPDPGDGSGNPPVVIPDPGDGGGNPPVVVPDPGDGGGNPPVVTEPENGGMDKKISGEFYEVDVFRQYDVAPAYDPIGPVWVRNTGSTDNINILVLDGERINMLPQSITGNITVFSGHNEHGQPITKAVSNNMQYLVHGWFYRPTAAPCGADDINCQFDRESVSGKGFDPNAHRQSFFAQGYRTLDMPTSGTAAYSGQALVADARSRSTGIIQADITQTDASFSVDFGARTLTGKIGSFQPFTASIQGNRFATDDRDIPFDSYPISAKGGFYGPKAAELGGVFTDNRFAIGSFAAKQDASE</sequence>
<evidence type="ECO:0000256" key="3">
    <source>
        <dbReference type="SAM" id="SignalP"/>
    </source>
</evidence>